<feature type="region of interest" description="Disordered" evidence="1">
    <location>
        <begin position="197"/>
        <end position="226"/>
    </location>
</feature>
<sequence>MGGGVFGLGAELNTTAARTPYKEMVDKIYRELTILGLISFGTFLFLQSKTAVDHDILIAFEFSHIVIFFAALNFVLSAVGMMYLNSRIKREIDVASMLDTDILVKRFEENKASLTGWRIFFSQDAQKLKYDIRFKAYNMFFCDHYKFPVSAFDFSSYMREVLDKHVTKLLEVEISSWFFLCVLLCINIIRSEIVASSSGCDGDGDGDGDSDGDSDSDSDSDTSGRRFLANSTSSRCGGNDGLLFFMATGWAMLLSVCFLKLVAMRSESHLLKLMGCGNLELCIDYMKRVEKKLLAEEALLVELHKKRQGGDVDLKDEEEKTQTFTELSFNGNGAAPKVGQVAVSSKRKAELLSALKAEPSSNHLHPKQNSEHQHHHQHHHDPVKDDAILGAIVAGVSTVGKVLAPTSLRNLSASGRRPSSSSNEDPFAVPEDSPKSTPHRAVSQYRS</sequence>
<keyword evidence="2" id="KW-1133">Transmembrane helix</keyword>
<dbReference type="AlphaFoldDB" id="A0A9W7ACS2"/>
<keyword evidence="4" id="KW-1185">Reference proteome</keyword>
<dbReference type="OrthoDB" id="207198at2759"/>
<keyword evidence="2" id="KW-0812">Transmembrane</keyword>
<keyword evidence="2" id="KW-0472">Membrane</keyword>
<evidence type="ECO:0000313" key="4">
    <source>
        <dbReference type="Proteomes" id="UP001165085"/>
    </source>
</evidence>
<feature type="transmembrane region" description="Helical" evidence="2">
    <location>
        <begin position="242"/>
        <end position="263"/>
    </location>
</feature>
<accession>A0A9W7ACS2</accession>
<comment type="caution">
    <text evidence="3">The sequence shown here is derived from an EMBL/GenBank/DDBJ whole genome shotgun (WGS) entry which is preliminary data.</text>
</comment>
<feature type="transmembrane region" description="Helical" evidence="2">
    <location>
        <begin position="58"/>
        <end position="84"/>
    </location>
</feature>
<gene>
    <name evidence="3" type="ORF">TrST_g14124</name>
</gene>
<feature type="transmembrane region" description="Helical" evidence="2">
    <location>
        <begin position="28"/>
        <end position="46"/>
    </location>
</feature>
<feature type="region of interest" description="Disordered" evidence="1">
    <location>
        <begin position="411"/>
        <end position="447"/>
    </location>
</feature>
<reference evidence="4" key="1">
    <citation type="journal article" date="2023" name="Commun. Biol.">
        <title>Genome analysis of Parmales, the sister group of diatoms, reveals the evolutionary specialization of diatoms from phago-mixotrophs to photoautotrophs.</title>
        <authorList>
            <person name="Ban H."/>
            <person name="Sato S."/>
            <person name="Yoshikawa S."/>
            <person name="Yamada K."/>
            <person name="Nakamura Y."/>
            <person name="Ichinomiya M."/>
            <person name="Sato N."/>
            <person name="Blanc-Mathieu R."/>
            <person name="Endo H."/>
            <person name="Kuwata A."/>
            <person name="Ogata H."/>
        </authorList>
    </citation>
    <scope>NUCLEOTIDE SEQUENCE [LARGE SCALE GENOMIC DNA]</scope>
    <source>
        <strain evidence="4">NIES 3701</strain>
    </source>
</reference>
<evidence type="ECO:0000256" key="1">
    <source>
        <dbReference type="SAM" id="MobiDB-lite"/>
    </source>
</evidence>
<dbReference type="Proteomes" id="UP001165085">
    <property type="component" value="Unassembled WGS sequence"/>
</dbReference>
<evidence type="ECO:0000256" key="2">
    <source>
        <dbReference type="SAM" id="Phobius"/>
    </source>
</evidence>
<protein>
    <submittedName>
        <fullName evidence="3">Uncharacterized protein</fullName>
    </submittedName>
</protein>
<proteinExistence type="predicted"/>
<feature type="compositionally biased region" description="Acidic residues" evidence="1">
    <location>
        <begin position="202"/>
        <end position="220"/>
    </location>
</feature>
<dbReference type="EMBL" id="BRXY01000136">
    <property type="protein sequence ID" value="GMH69912.1"/>
    <property type="molecule type" value="Genomic_DNA"/>
</dbReference>
<name>A0A9W7ACS2_9STRA</name>
<organism evidence="3 4">
    <name type="scientific">Triparma strigata</name>
    <dbReference type="NCBI Taxonomy" id="1606541"/>
    <lineage>
        <taxon>Eukaryota</taxon>
        <taxon>Sar</taxon>
        <taxon>Stramenopiles</taxon>
        <taxon>Ochrophyta</taxon>
        <taxon>Bolidophyceae</taxon>
        <taxon>Parmales</taxon>
        <taxon>Triparmaceae</taxon>
        <taxon>Triparma</taxon>
    </lineage>
</organism>
<feature type="region of interest" description="Disordered" evidence="1">
    <location>
        <begin position="357"/>
        <end position="382"/>
    </location>
</feature>
<feature type="compositionally biased region" description="Low complexity" evidence="1">
    <location>
        <begin position="412"/>
        <end position="422"/>
    </location>
</feature>
<evidence type="ECO:0000313" key="3">
    <source>
        <dbReference type="EMBL" id="GMH69912.1"/>
    </source>
</evidence>